<gene>
    <name evidence="10" type="primary">arsC</name>
    <name evidence="12" type="ORF">SAMN02982927_02334</name>
</gene>
<protein>
    <recommendedName>
        <fullName evidence="6 10">Arsenate reductase</fullName>
        <ecNumber evidence="9 10">1.20.4.4</ecNumber>
    </recommendedName>
</protein>
<dbReference type="InterPro" id="IPR023485">
    <property type="entry name" value="Ptyr_pPase"/>
</dbReference>
<dbReference type="Pfam" id="PF01451">
    <property type="entry name" value="LMWPc"/>
    <property type="match status" value="1"/>
</dbReference>
<feature type="active site" description="Nucleophile" evidence="10">
    <location>
        <position position="89"/>
    </location>
</feature>
<keyword evidence="5 10" id="KW-0676">Redox-active center</keyword>
<feature type="domain" description="Phosphotyrosine protein phosphatase I" evidence="11">
    <location>
        <begin position="4"/>
        <end position="137"/>
    </location>
</feature>
<evidence type="ECO:0000256" key="2">
    <source>
        <dbReference type="ARBA" id="ARBA00022849"/>
    </source>
</evidence>
<evidence type="ECO:0000256" key="9">
    <source>
        <dbReference type="ARBA" id="ARBA00066655"/>
    </source>
</evidence>
<dbReference type="OrthoDB" id="9784339at2"/>
<reference evidence="13" key="1">
    <citation type="submission" date="2016-10" db="EMBL/GenBank/DDBJ databases">
        <authorList>
            <person name="Varghese N."/>
            <person name="Submissions S."/>
        </authorList>
    </citation>
    <scope>NUCLEOTIDE SEQUENCE [LARGE SCALE GENOMIC DNA]</scope>
    <source>
        <strain evidence="13">ATCC 700379</strain>
    </source>
</reference>
<dbReference type="NCBIfam" id="NF010053">
    <property type="entry name" value="PRK13530.1"/>
    <property type="match status" value="1"/>
</dbReference>
<dbReference type="InterPro" id="IPR014064">
    <property type="entry name" value="Arsenate_reductase_ArsC"/>
</dbReference>
<dbReference type="GO" id="GO:0030612">
    <property type="term" value="F:arsenate reductase (thioredoxin) activity"/>
    <property type="evidence" value="ECO:0007669"/>
    <property type="project" value="UniProtKB-UniRule"/>
</dbReference>
<evidence type="ECO:0000313" key="13">
    <source>
        <dbReference type="Proteomes" id="UP000198752"/>
    </source>
</evidence>
<sequence length="143" mass="16127">MTKKIIYFLCTGNSCRSQMAEGFGKKYLGEDYDVRSAGIEAHGLNPNAVKALKEVGVDISNQTSKLIDQDILNRAYLVVTLCGDAEERCPMTPPHVRREHWGFDDPAKAEGTTEEKWAVFQRVRDGIGKRIEQFVKEEKALNH</sequence>
<comment type="function">
    <text evidence="10">Catalyzes the reduction of arsenate [As(V)] to arsenite [As(III)].</text>
</comment>
<evidence type="ECO:0000256" key="5">
    <source>
        <dbReference type="ARBA" id="ARBA00023284"/>
    </source>
</evidence>
<evidence type="ECO:0000259" key="11">
    <source>
        <dbReference type="SMART" id="SM00226"/>
    </source>
</evidence>
<dbReference type="EC" id="1.20.4.4" evidence="9 10"/>
<name>A0A1I2TJC0_9BACL</name>
<evidence type="ECO:0000256" key="7">
    <source>
        <dbReference type="ARBA" id="ARBA00052766"/>
    </source>
</evidence>
<dbReference type="Proteomes" id="UP000198752">
    <property type="component" value="Unassembled WGS sequence"/>
</dbReference>
<dbReference type="GO" id="GO:0005737">
    <property type="term" value="C:cytoplasm"/>
    <property type="evidence" value="ECO:0007669"/>
    <property type="project" value="UniProtKB-SubCell"/>
</dbReference>
<evidence type="ECO:0000256" key="1">
    <source>
        <dbReference type="ARBA" id="ARBA00022490"/>
    </source>
</evidence>
<comment type="catalytic activity">
    <reaction evidence="7 10">
        <text>arsenate + [thioredoxin]-dithiol + H(+) = arsenite + [thioredoxin]-disulfide + H2O</text>
        <dbReference type="Rhea" id="RHEA:43848"/>
        <dbReference type="Rhea" id="RHEA-COMP:10698"/>
        <dbReference type="Rhea" id="RHEA-COMP:10700"/>
        <dbReference type="ChEBI" id="CHEBI:15377"/>
        <dbReference type="ChEBI" id="CHEBI:15378"/>
        <dbReference type="ChEBI" id="CHEBI:29242"/>
        <dbReference type="ChEBI" id="CHEBI:29950"/>
        <dbReference type="ChEBI" id="CHEBI:48597"/>
        <dbReference type="ChEBI" id="CHEBI:50058"/>
        <dbReference type="EC" id="1.20.4.4"/>
    </reaction>
</comment>
<feature type="active site" description="Nucleophile" evidence="10">
    <location>
        <position position="82"/>
    </location>
</feature>
<evidence type="ECO:0000256" key="3">
    <source>
        <dbReference type="ARBA" id="ARBA00023002"/>
    </source>
</evidence>
<feature type="active site" description="Nucleophile" evidence="10">
    <location>
        <position position="10"/>
    </location>
</feature>
<evidence type="ECO:0000313" key="12">
    <source>
        <dbReference type="EMBL" id="SFG65015.1"/>
    </source>
</evidence>
<dbReference type="STRING" id="269670.SAMN02982927_02334"/>
<feature type="disulfide bond" description="Redox-active; alternate" evidence="10">
    <location>
        <begin position="10"/>
        <end position="82"/>
    </location>
</feature>
<dbReference type="PANTHER" id="PTHR43428">
    <property type="entry name" value="ARSENATE REDUCTASE"/>
    <property type="match status" value="1"/>
</dbReference>
<dbReference type="SUPFAM" id="SSF52788">
    <property type="entry name" value="Phosphotyrosine protein phosphatases I"/>
    <property type="match status" value="1"/>
</dbReference>
<evidence type="ECO:0000256" key="6">
    <source>
        <dbReference type="ARBA" id="ARBA00039879"/>
    </source>
</evidence>
<comment type="similarity">
    <text evidence="8 10">Belongs to the low molecular weight phosphotyrosine protein phosphatase family. Thioredoxin-coupled ArsC subfamily.</text>
</comment>
<dbReference type="AlphaFoldDB" id="A0A1I2TJC0"/>
<evidence type="ECO:0000256" key="4">
    <source>
        <dbReference type="ARBA" id="ARBA00023157"/>
    </source>
</evidence>
<dbReference type="SMART" id="SM00226">
    <property type="entry name" value="LMWPc"/>
    <property type="match status" value="1"/>
</dbReference>
<dbReference type="GO" id="GO:0004725">
    <property type="term" value="F:protein tyrosine phosphatase activity"/>
    <property type="evidence" value="ECO:0007669"/>
    <property type="project" value="UniProtKB-UniRule"/>
</dbReference>
<dbReference type="EMBL" id="FOOY01000016">
    <property type="protein sequence ID" value="SFG65015.1"/>
    <property type="molecule type" value="Genomic_DNA"/>
</dbReference>
<keyword evidence="4 10" id="KW-1015">Disulfide bond</keyword>
<dbReference type="NCBIfam" id="TIGR02691">
    <property type="entry name" value="arsC_pI258_fam"/>
    <property type="match status" value="1"/>
</dbReference>
<keyword evidence="1 10" id="KW-0963">Cytoplasm</keyword>
<keyword evidence="2 10" id="KW-0059">Arsenical resistance</keyword>
<dbReference type="HAMAP" id="MF_01624">
    <property type="entry name" value="Arsenate_reduct"/>
    <property type="match status" value="1"/>
</dbReference>
<keyword evidence="13" id="KW-1185">Reference proteome</keyword>
<dbReference type="PANTHER" id="PTHR43428:SF1">
    <property type="entry name" value="ARSENATE REDUCTASE"/>
    <property type="match status" value="1"/>
</dbReference>
<proteinExistence type="inferred from homology"/>
<organism evidence="12 13">
    <name type="scientific">Sporolactobacillus nakayamae</name>
    <dbReference type="NCBI Taxonomy" id="269670"/>
    <lineage>
        <taxon>Bacteria</taxon>
        <taxon>Bacillati</taxon>
        <taxon>Bacillota</taxon>
        <taxon>Bacilli</taxon>
        <taxon>Bacillales</taxon>
        <taxon>Sporolactobacillaceae</taxon>
        <taxon>Sporolactobacillus</taxon>
    </lineage>
</organism>
<dbReference type="FunFam" id="3.40.50.2300:FF:000237">
    <property type="entry name" value="Arsenate reductase"/>
    <property type="match status" value="1"/>
</dbReference>
<dbReference type="CDD" id="cd16345">
    <property type="entry name" value="LMWP_ArsC"/>
    <property type="match status" value="1"/>
</dbReference>
<keyword evidence="3 10" id="KW-0560">Oxidoreductase</keyword>
<feature type="disulfide bond" description="Redox-active; alternate" evidence="10">
    <location>
        <begin position="82"/>
        <end position="89"/>
    </location>
</feature>
<evidence type="ECO:0000256" key="8">
    <source>
        <dbReference type="ARBA" id="ARBA00061528"/>
    </source>
</evidence>
<dbReference type="GO" id="GO:0046685">
    <property type="term" value="P:response to arsenic-containing substance"/>
    <property type="evidence" value="ECO:0007669"/>
    <property type="project" value="UniProtKB-UniRule"/>
</dbReference>
<accession>A0A1I2TJC0</accession>
<dbReference type="RefSeq" id="WP_093673152.1">
    <property type="nucleotide sequence ID" value="NZ_FOOY01000016.1"/>
</dbReference>
<evidence type="ECO:0000256" key="10">
    <source>
        <dbReference type="HAMAP-Rule" id="MF_01624"/>
    </source>
</evidence>
<comment type="subcellular location">
    <subcellularLocation>
        <location evidence="10">Cytoplasm</location>
    </subcellularLocation>
</comment>
<dbReference type="InterPro" id="IPR036196">
    <property type="entry name" value="Ptyr_pPase_sf"/>
</dbReference>
<dbReference type="Gene3D" id="3.40.50.2300">
    <property type="match status" value="1"/>
</dbReference>